<dbReference type="KEGG" id="add:HUW48_03885"/>
<dbReference type="Proteomes" id="UP000514509">
    <property type="component" value="Chromosome"/>
</dbReference>
<gene>
    <name evidence="4" type="ORF">HUW48_03885</name>
</gene>
<dbReference type="InterPro" id="IPR036866">
    <property type="entry name" value="RibonucZ/Hydroxyglut_hydro"/>
</dbReference>
<evidence type="ECO:0000259" key="2">
    <source>
        <dbReference type="SMART" id="SM00849"/>
    </source>
</evidence>
<evidence type="ECO:0000313" key="5">
    <source>
        <dbReference type="Proteomes" id="UP000514509"/>
    </source>
</evidence>
<dbReference type="Pfam" id="PF16661">
    <property type="entry name" value="Lactamase_B_6"/>
    <property type="match status" value="1"/>
</dbReference>
<feature type="domain" description="Beta-Casp" evidence="3">
    <location>
        <begin position="246"/>
        <end position="372"/>
    </location>
</feature>
<dbReference type="CDD" id="cd16295">
    <property type="entry name" value="TTHA0252-CPSF-like_MBL-fold"/>
    <property type="match status" value="1"/>
</dbReference>
<dbReference type="Gene3D" id="3.60.15.10">
    <property type="entry name" value="Ribonuclease Z/Hydroxyacylglutathione hydrolase-like"/>
    <property type="match status" value="1"/>
</dbReference>
<dbReference type="Gene3D" id="3.40.50.10890">
    <property type="match status" value="1"/>
</dbReference>
<dbReference type="Pfam" id="PF07521">
    <property type="entry name" value="RMMBL"/>
    <property type="match status" value="1"/>
</dbReference>
<dbReference type="InterPro" id="IPR011108">
    <property type="entry name" value="RMMBL"/>
</dbReference>
<dbReference type="EMBL" id="CP055153">
    <property type="protein sequence ID" value="QMU27223.1"/>
    <property type="molecule type" value="Genomic_DNA"/>
</dbReference>
<keyword evidence="1 4" id="KW-0378">Hydrolase</keyword>
<dbReference type="InterPro" id="IPR050698">
    <property type="entry name" value="MBL"/>
</dbReference>
<dbReference type="GO" id="GO:0004521">
    <property type="term" value="F:RNA endonuclease activity"/>
    <property type="evidence" value="ECO:0007669"/>
    <property type="project" value="TreeGrafter"/>
</dbReference>
<dbReference type="PANTHER" id="PTHR11203">
    <property type="entry name" value="CLEAVAGE AND POLYADENYLATION SPECIFICITY FACTOR FAMILY MEMBER"/>
    <property type="match status" value="1"/>
</dbReference>
<dbReference type="InterPro" id="IPR001279">
    <property type="entry name" value="Metallo-B-lactamas"/>
</dbReference>
<feature type="domain" description="Metallo-beta-lactamase" evidence="2">
    <location>
        <begin position="13"/>
        <end position="241"/>
    </location>
</feature>
<reference evidence="4 5" key="1">
    <citation type="submission" date="2020-08" db="EMBL/GenBank/DDBJ databases">
        <title>Adhaeribacter dokdonensis sp. nov., isolated from the rhizosphere of Elymus tsukushiensis, a plant native to the Dokdo Islands, Republic of Korea.</title>
        <authorList>
            <person name="Ghim S.Y."/>
        </authorList>
    </citation>
    <scope>NUCLEOTIDE SEQUENCE [LARGE SCALE GENOMIC DNA]</scope>
    <source>
        <strain evidence="4 5">KUDC8001</strain>
    </source>
</reference>
<dbReference type="RefSeq" id="WP_182414423.1">
    <property type="nucleotide sequence ID" value="NZ_CP055153.1"/>
</dbReference>
<sequence>MTISFYGAAQTVTGSKHLVTLENGTRILLDCGLLQGKGDKTDDYNREFDFEPENINYLILSHAHIDHSGLIPRLVKMGFTGPIFCTPPTLELCELLLRDSARIQGSNSNNGTTHTPLYTEEDVENALQLFETVPYDKPYPIDENIELLFTDTGHVLGSAAINLKLQDEGRERTLCFSGDIGRFANRILKEPQPFPAAEIILCESTYGDKIHDSLANTEERLEKIVQTVCAERQGKLLIPAFSIGRTQELIYSLNYLAEEGRLPENVKVFVDSPLSVYATDILRSHPEYFNHTMQEYLKIDSDPFGFPQLHYITEAGDSKELNNFMEPCVIISSSGMMEAGRIQHHLKNNLADPNSAVLITGYCEPSTLGGQLLKGAETVNIMGEEIEVKAEMIVMKEYSAHADYGDIAKFLLCQDKEKIQKIFLVHGEKPVMERLKADLTDFGYSNIEIPDFRLSYVI</sequence>
<dbReference type="Pfam" id="PF10996">
    <property type="entry name" value="Beta-Casp"/>
    <property type="match status" value="1"/>
</dbReference>
<dbReference type="SUPFAM" id="SSF56281">
    <property type="entry name" value="Metallo-hydrolase/oxidoreductase"/>
    <property type="match status" value="1"/>
</dbReference>
<name>A0A7L7L376_9BACT</name>
<organism evidence="4 5">
    <name type="scientific">Adhaeribacter radiodurans</name>
    <dbReference type="NCBI Taxonomy" id="2745197"/>
    <lineage>
        <taxon>Bacteria</taxon>
        <taxon>Pseudomonadati</taxon>
        <taxon>Bacteroidota</taxon>
        <taxon>Cytophagia</taxon>
        <taxon>Cytophagales</taxon>
        <taxon>Hymenobacteraceae</taxon>
        <taxon>Adhaeribacter</taxon>
    </lineage>
</organism>
<dbReference type="InterPro" id="IPR022712">
    <property type="entry name" value="Beta_Casp"/>
</dbReference>
<protein>
    <submittedName>
        <fullName evidence="4">MBL fold metallo-hydrolase</fullName>
    </submittedName>
</protein>
<dbReference type="GO" id="GO:0016787">
    <property type="term" value="F:hydrolase activity"/>
    <property type="evidence" value="ECO:0007669"/>
    <property type="project" value="UniProtKB-KW"/>
</dbReference>
<evidence type="ECO:0000313" key="4">
    <source>
        <dbReference type="EMBL" id="QMU27223.1"/>
    </source>
</evidence>
<keyword evidence="5" id="KW-1185">Reference proteome</keyword>
<dbReference type="SMART" id="SM00849">
    <property type="entry name" value="Lactamase_B"/>
    <property type="match status" value="1"/>
</dbReference>
<dbReference type="SMART" id="SM01027">
    <property type="entry name" value="Beta-Casp"/>
    <property type="match status" value="1"/>
</dbReference>
<evidence type="ECO:0000259" key="3">
    <source>
        <dbReference type="SMART" id="SM01027"/>
    </source>
</evidence>
<dbReference type="PANTHER" id="PTHR11203:SF37">
    <property type="entry name" value="INTEGRATOR COMPLEX SUBUNIT 11"/>
    <property type="match status" value="1"/>
</dbReference>
<proteinExistence type="predicted"/>
<evidence type="ECO:0000256" key="1">
    <source>
        <dbReference type="ARBA" id="ARBA00022801"/>
    </source>
</evidence>
<dbReference type="AlphaFoldDB" id="A0A7L7L376"/>
<accession>A0A7L7L376</accession>